<protein>
    <submittedName>
        <fullName evidence="1">Uncharacterized protein</fullName>
    </submittedName>
</protein>
<dbReference type="Proteomes" id="UP000007999">
    <property type="component" value="Chromosome"/>
</dbReference>
<proteinExistence type="predicted"/>
<evidence type="ECO:0000313" key="2">
    <source>
        <dbReference type="Proteomes" id="UP000007999"/>
    </source>
</evidence>
<organism evidence="1 2">
    <name type="scientific">Rickettsia massiliae str. AZT80</name>
    <dbReference type="NCBI Taxonomy" id="1105112"/>
    <lineage>
        <taxon>Bacteria</taxon>
        <taxon>Pseudomonadati</taxon>
        <taxon>Pseudomonadota</taxon>
        <taxon>Alphaproteobacteria</taxon>
        <taxon>Rickettsiales</taxon>
        <taxon>Rickettsiaceae</taxon>
        <taxon>Rickettsieae</taxon>
        <taxon>Rickettsia</taxon>
        <taxon>spotted fever group</taxon>
    </lineage>
</organism>
<dbReference type="AlphaFoldDB" id="H6QJ17"/>
<name>H6QJ17_RICMA</name>
<dbReference type="HOGENOM" id="CLU_2737483_0_0_5"/>
<dbReference type="EMBL" id="CP003319">
    <property type="protein sequence ID" value="AFB31667.1"/>
    <property type="molecule type" value="Genomic_DNA"/>
</dbReference>
<dbReference type="KEGG" id="rmi:RMB_04400"/>
<reference evidence="2" key="1">
    <citation type="submission" date="2012-02" db="EMBL/GenBank/DDBJ databases">
        <title>Complete genome sequence of Rickettsia parkeri strain Portsmouth.</title>
        <authorList>
            <person name="Johnson S.L."/>
            <person name="Munk A.C."/>
            <person name="Han S."/>
            <person name="Bruce D.C."/>
            <person name="Dasch G.A."/>
        </authorList>
    </citation>
    <scope>NUCLEOTIDE SEQUENCE [LARGE SCALE GENOMIC DNA]</scope>
    <source>
        <strain evidence="2">AZT80 (RMB)</strain>
    </source>
</reference>
<evidence type="ECO:0000313" key="1">
    <source>
        <dbReference type="EMBL" id="AFB31667.1"/>
    </source>
</evidence>
<accession>H6QJ17</accession>
<sequence>MAKYIFKKRVMKNESVKNIRLTTATVADYPLIQNMARFYIYDILRYCGFESDEYDWTLPRDGLYEADDYKKYFIETDRTAY</sequence>
<gene>
    <name evidence="1" type="ORF">RMB_04400</name>
</gene>